<name>A0A2G6KKB0_9BACT</name>
<dbReference type="EMBL" id="PDSK01000026">
    <property type="protein sequence ID" value="PIE36075.1"/>
    <property type="molecule type" value="Genomic_DNA"/>
</dbReference>
<reference evidence="1 2" key="1">
    <citation type="submission" date="2017-10" db="EMBL/GenBank/DDBJ databases">
        <title>Novel microbial diversity and functional potential in the marine mammal oral microbiome.</title>
        <authorList>
            <person name="Dudek N.K."/>
            <person name="Sun C.L."/>
            <person name="Burstein D."/>
            <person name="Kantor R.S."/>
            <person name="Aliaga Goltsman D.S."/>
            <person name="Bik E.M."/>
            <person name="Thomas B.C."/>
            <person name="Banfield J.F."/>
            <person name="Relman D.A."/>
        </authorList>
    </citation>
    <scope>NUCLEOTIDE SEQUENCE [LARGE SCALE GENOMIC DNA]</scope>
    <source>
        <strain evidence="1">DOLJORAL78_47_16</strain>
    </source>
</reference>
<dbReference type="AlphaFoldDB" id="A0A2G6KKB0"/>
<sequence>MEKEYNELHDELRPEYDETVLKNGIRGKYVKRYQEKNQFRRNVCARFGSDEHLLRTNSGVIHVKLFIIRDEMLRSLEHVDLAKPGKTTLNTLCYL</sequence>
<protein>
    <submittedName>
        <fullName evidence="1">Uncharacterized protein</fullName>
    </submittedName>
</protein>
<proteinExistence type="predicted"/>
<organism evidence="1 2">
    <name type="scientific">candidate division KSB3 bacterium</name>
    <dbReference type="NCBI Taxonomy" id="2044937"/>
    <lineage>
        <taxon>Bacteria</taxon>
        <taxon>candidate division KSB3</taxon>
    </lineage>
</organism>
<comment type="caution">
    <text evidence="1">The sequence shown here is derived from an EMBL/GenBank/DDBJ whole genome shotgun (WGS) entry which is preliminary data.</text>
</comment>
<gene>
    <name evidence="1" type="ORF">CSA56_01495</name>
</gene>
<evidence type="ECO:0000313" key="2">
    <source>
        <dbReference type="Proteomes" id="UP000230821"/>
    </source>
</evidence>
<accession>A0A2G6KKB0</accession>
<evidence type="ECO:0000313" key="1">
    <source>
        <dbReference type="EMBL" id="PIE36075.1"/>
    </source>
</evidence>
<dbReference type="Proteomes" id="UP000230821">
    <property type="component" value="Unassembled WGS sequence"/>
</dbReference>